<evidence type="ECO:0000313" key="4">
    <source>
        <dbReference type="Proteomes" id="UP000694255"/>
    </source>
</evidence>
<dbReference type="OrthoDB" id="4012429at2759"/>
<gene>
    <name evidence="3" type="ORF">J8A68_001726</name>
</gene>
<dbReference type="EMBL" id="JAGSYN010000065">
    <property type="protein sequence ID" value="KAG7664771.1"/>
    <property type="molecule type" value="Genomic_DNA"/>
</dbReference>
<dbReference type="RefSeq" id="XP_049265003.1">
    <property type="nucleotide sequence ID" value="XM_049405404.1"/>
</dbReference>
<protein>
    <submittedName>
        <fullName evidence="3">Uncharacterized protein</fullName>
    </submittedName>
</protein>
<evidence type="ECO:0000256" key="2">
    <source>
        <dbReference type="SAM" id="MobiDB-lite"/>
    </source>
</evidence>
<dbReference type="AlphaFoldDB" id="A0A8J5UQH9"/>
<evidence type="ECO:0000256" key="1">
    <source>
        <dbReference type="SAM" id="Coils"/>
    </source>
</evidence>
<sequence>MLASYTRTPAMRMASVLSSCRAIPSIGAVRFISKPNGKGTDGLELSNQLKSLPKKQSKEEPTATTTPKEEEVEIEVVNVQGRNKRKPLRASTTTTTATSKDKSNKKNFIPFSQFPQMPDDIRNESEESLFKRFGIQVPFTSSSIISTPKPDKFIDFEIPQEHLKPKPVNVISQKDKRMVEEIDKMVNLNLPETDTQLLSMRYTMASIGEDGMMTPTHPLKKSISGMMPLNRDLDKIKDDYLWNVIPKNKLFGVPPYEQEPFTFKKWEQEMLAKQQESQKKLEALDQEIKEFEKQLGPNKSFYRNVGSRRRFDRKLYKDYKMLTDKRDRMVYEYEQEQKKKKQKQQQGLLDEDEEVEFEIIYE</sequence>
<keyword evidence="1" id="KW-0175">Coiled coil</keyword>
<comment type="caution">
    <text evidence="3">The sequence shown here is derived from an EMBL/GenBank/DDBJ whole genome shotgun (WGS) entry which is preliminary data.</text>
</comment>
<dbReference type="Proteomes" id="UP000694255">
    <property type="component" value="Unassembled WGS sequence"/>
</dbReference>
<evidence type="ECO:0000313" key="3">
    <source>
        <dbReference type="EMBL" id="KAG7664771.1"/>
    </source>
</evidence>
<name>A0A8J5UQH9_9ASCO</name>
<keyword evidence="4" id="KW-1185">Reference proteome</keyword>
<proteinExistence type="predicted"/>
<feature type="region of interest" description="Disordered" evidence="2">
    <location>
        <begin position="34"/>
        <end position="119"/>
    </location>
</feature>
<reference evidence="3 4" key="1">
    <citation type="journal article" date="2021" name="DNA Res.">
        <title>Genome analysis of Candida subhashii reveals its hybrid nature and dual mitochondrial genome conformations.</title>
        <authorList>
            <person name="Mixao V."/>
            <person name="Hegedusova E."/>
            <person name="Saus E."/>
            <person name="Pryszcz L.P."/>
            <person name="Cillingova A."/>
            <person name="Nosek J."/>
            <person name="Gabaldon T."/>
        </authorList>
    </citation>
    <scope>NUCLEOTIDE SEQUENCE [LARGE SCALE GENOMIC DNA]</scope>
    <source>
        <strain evidence="3 4">CBS 10753</strain>
    </source>
</reference>
<organism evidence="3 4">
    <name type="scientific">[Candida] subhashii</name>
    <dbReference type="NCBI Taxonomy" id="561895"/>
    <lineage>
        <taxon>Eukaryota</taxon>
        <taxon>Fungi</taxon>
        <taxon>Dikarya</taxon>
        <taxon>Ascomycota</taxon>
        <taxon>Saccharomycotina</taxon>
        <taxon>Pichiomycetes</taxon>
        <taxon>Debaryomycetaceae</taxon>
        <taxon>Spathaspora</taxon>
    </lineage>
</organism>
<accession>A0A8J5UQH9</accession>
<dbReference type="GeneID" id="73468527"/>
<feature type="coiled-coil region" evidence="1">
    <location>
        <begin position="267"/>
        <end position="294"/>
    </location>
</feature>